<name>A0ABW5X6Q3_9FLAO</name>
<accession>A0ABW5X6Q3</accession>
<gene>
    <name evidence="2" type="ORF">ACFSYS_15880</name>
</gene>
<proteinExistence type="predicted"/>
<evidence type="ECO:0008006" key="4">
    <source>
        <dbReference type="Google" id="ProtNLM"/>
    </source>
</evidence>
<reference evidence="3" key="1">
    <citation type="journal article" date="2019" name="Int. J. Syst. Evol. Microbiol.">
        <title>The Global Catalogue of Microorganisms (GCM) 10K type strain sequencing project: providing services to taxonomists for standard genome sequencing and annotation.</title>
        <authorList>
            <consortium name="The Broad Institute Genomics Platform"/>
            <consortium name="The Broad Institute Genome Sequencing Center for Infectious Disease"/>
            <person name="Wu L."/>
            <person name="Ma J."/>
        </authorList>
    </citation>
    <scope>NUCLEOTIDE SEQUENCE [LARGE SCALE GENOMIC DNA]</scope>
    <source>
        <strain evidence="3">KCTC 52925</strain>
    </source>
</reference>
<keyword evidence="1" id="KW-0732">Signal</keyword>
<evidence type="ECO:0000256" key="1">
    <source>
        <dbReference type="SAM" id="SignalP"/>
    </source>
</evidence>
<dbReference type="Proteomes" id="UP001597438">
    <property type="component" value="Unassembled WGS sequence"/>
</dbReference>
<evidence type="ECO:0000313" key="3">
    <source>
        <dbReference type="Proteomes" id="UP001597438"/>
    </source>
</evidence>
<dbReference type="EMBL" id="JBHUOJ010000034">
    <property type="protein sequence ID" value="MFD2834770.1"/>
    <property type="molecule type" value="Genomic_DNA"/>
</dbReference>
<keyword evidence="3" id="KW-1185">Reference proteome</keyword>
<organism evidence="2 3">
    <name type="scientific">Christiangramia antarctica</name>
    <dbReference type="NCBI Taxonomy" id="2058158"/>
    <lineage>
        <taxon>Bacteria</taxon>
        <taxon>Pseudomonadati</taxon>
        <taxon>Bacteroidota</taxon>
        <taxon>Flavobacteriia</taxon>
        <taxon>Flavobacteriales</taxon>
        <taxon>Flavobacteriaceae</taxon>
        <taxon>Christiangramia</taxon>
    </lineage>
</organism>
<evidence type="ECO:0000313" key="2">
    <source>
        <dbReference type="EMBL" id="MFD2834770.1"/>
    </source>
</evidence>
<feature type="signal peptide" evidence="1">
    <location>
        <begin position="1"/>
        <end position="23"/>
    </location>
</feature>
<protein>
    <recommendedName>
        <fullName evidence="4">Lipoprotein</fullName>
    </recommendedName>
</protein>
<feature type="chain" id="PRO_5046205102" description="Lipoprotein" evidence="1">
    <location>
        <begin position="24"/>
        <end position="104"/>
    </location>
</feature>
<dbReference type="PROSITE" id="PS51257">
    <property type="entry name" value="PROKAR_LIPOPROTEIN"/>
    <property type="match status" value="1"/>
</dbReference>
<comment type="caution">
    <text evidence="2">The sequence shown here is derived from an EMBL/GenBank/DDBJ whole genome shotgun (WGS) entry which is preliminary data.</text>
</comment>
<sequence>MMKNIFKSSLLIFMFSISLISCRNTEETDDNGDELTETERLMRDPDNKVEVKDGGDKIKITKEDGSEIKIKKDDGEYKKKVDNADGSEYKLKIDDGEVKEKTDN</sequence>